<keyword evidence="6" id="KW-1185">Reference proteome</keyword>
<keyword evidence="3 5" id="KW-0560">Oxidoreductase</keyword>
<evidence type="ECO:0000256" key="4">
    <source>
        <dbReference type="ARBA" id="ARBA00023180"/>
    </source>
</evidence>
<dbReference type="InterPro" id="IPR019791">
    <property type="entry name" value="Haem_peroxidase_animal"/>
</dbReference>
<dbReference type="EMBL" id="KE124776">
    <property type="protein sequence ID" value="EPB80752.1"/>
    <property type="molecule type" value="Genomic_DNA"/>
</dbReference>
<dbReference type="GO" id="GO:0006979">
    <property type="term" value="P:response to oxidative stress"/>
    <property type="evidence" value="ECO:0007669"/>
    <property type="project" value="InterPro"/>
</dbReference>
<name>A0A0D6MDJ1_9BILA</name>
<dbReference type="PANTHER" id="PTHR11475:SF4">
    <property type="entry name" value="CHORION PEROXIDASE"/>
    <property type="match status" value="1"/>
</dbReference>
<organism evidence="5 6">
    <name type="scientific">Ancylostoma ceylanicum</name>
    <dbReference type="NCBI Taxonomy" id="53326"/>
    <lineage>
        <taxon>Eukaryota</taxon>
        <taxon>Metazoa</taxon>
        <taxon>Ecdysozoa</taxon>
        <taxon>Nematoda</taxon>
        <taxon>Chromadorea</taxon>
        <taxon>Rhabditida</taxon>
        <taxon>Rhabditina</taxon>
        <taxon>Rhabditomorpha</taxon>
        <taxon>Strongyloidea</taxon>
        <taxon>Ancylostomatidae</taxon>
        <taxon>Ancylostomatinae</taxon>
        <taxon>Ancylostoma</taxon>
    </lineage>
</organism>
<dbReference type="Proteomes" id="UP000054495">
    <property type="component" value="Unassembled WGS sequence"/>
</dbReference>
<evidence type="ECO:0000313" key="5">
    <source>
        <dbReference type="EMBL" id="EPB80752.1"/>
    </source>
</evidence>
<gene>
    <name evidence="5" type="ORF">ANCCEY_00158</name>
</gene>
<dbReference type="SUPFAM" id="SSF48113">
    <property type="entry name" value="Heme-dependent peroxidases"/>
    <property type="match status" value="1"/>
</dbReference>
<proteinExistence type="predicted"/>
<keyword evidence="4" id="KW-0325">Glycoprotein</keyword>
<evidence type="ECO:0000256" key="2">
    <source>
        <dbReference type="ARBA" id="ARBA00022525"/>
    </source>
</evidence>
<dbReference type="Gene3D" id="1.10.640.10">
    <property type="entry name" value="Haem peroxidase domain superfamily, animal type"/>
    <property type="match status" value="1"/>
</dbReference>
<dbReference type="GO" id="GO:0004601">
    <property type="term" value="F:peroxidase activity"/>
    <property type="evidence" value="ECO:0007669"/>
    <property type="project" value="UniProtKB-KW"/>
</dbReference>
<reference evidence="5 6" key="1">
    <citation type="submission" date="2013-05" db="EMBL/GenBank/DDBJ databases">
        <title>Draft genome of the parasitic nematode Anyclostoma ceylanicum.</title>
        <authorList>
            <person name="Mitreva M."/>
        </authorList>
    </citation>
    <scope>NUCLEOTIDE SEQUENCE [LARGE SCALE GENOMIC DNA]</scope>
</reference>
<protein>
    <submittedName>
        <fullName evidence="5">Animal hem peroxidase</fullName>
    </submittedName>
</protein>
<keyword evidence="2" id="KW-0964">Secreted</keyword>
<dbReference type="InterPro" id="IPR037120">
    <property type="entry name" value="Haem_peroxidase_sf_animal"/>
</dbReference>
<evidence type="ECO:0000256" key="1">
    <source>
        <dbReference type="ARBA" id="ARBA00004613"/>
    </source>
</evidence>
<dbReference type="PROSITE" id="PS50292">
    <property type="entry name" value="PEROXIDASE_3"/>
    <property type="match status" value="1"/>
</dbReference>
<evidence type="ECO:0000313" key="6">
    <source>
        <dbReference type="Proteomes" id="UP000054495"/>
    </source>
</evidence>
<evidence type="ECO:0000256" key="3">
    <source>
        <dbReference type="ARBA" id="ARBA00022559"/>
    </source>
</evidence>
<keyword evidence="3 5" id="KW-0575">Peroxidase</keyword>
<sequence>MMQHAVMKADNEFSFPIRNQLFEIRGRPASGVDLVAVNIMRGRDVGLFPYNEYRTMVGLRKAASFDDLRNEMDAVNVEALKRVYADVNDIDLYSGIMLERPTIGANIGPTGGYIIAEQFAALKRGDRFYYENQVQGTRGLKPEELDAIRRTHLAKVVCMNTAGMENVPVDAFNLVMSLHVIVKDRPPNKQFLRRKSIKHMPIIIERGAANYITEKKLVPVLGMR</sequence>
<comment type="subcellular location">
    <subcellularLocation>
        <location evidence="1">Secreted</location>
    </subcellularLocation>
</comment>
<dbReference type="InterPro" id="IPR010255">
    <property type="entry name" value="Haem_peroxidase_sf"/>
</dbReference>
<dbReference type="GO" id="GO:0005576">
    <property type="term" value="C:extracellular region"/>
    <property type="evidence" value="ECO:0007669"/>
    <property type="project" value="UniProtKB-SubCell"/>
</dbReference>
<dbReference type="GO" id="GO:0020037">
    <property type="term" value="F:heme binding"/>
    <property type="evidence" value="ECO:0007669"/>
    <property type="project" value="InterPro"/>
</dbReference>
<dbReference type="Pfam" id="PF03098">
    <property type="entry name" value="An_peroxidase"/>
    <property type="match status" value="1"/>
</dbReference>
<dbReference type="PANTHER" id="PTHR11475">
    <property type="entry name" value="OXIDASE/PEROXIDASE"/>
    <property type="match status" value="1"/>
</dbReference>
<dbReference type="AlphaFoldDB" id="A0A0D6MDJ1"/>
<accession>A0A0D6MDJ1</accession>